<reference evidence="2 3" key="1">
    <citation type="submission" date="2020-02" db="EMBL/GenBank/DDBJ databases">
        <authorList>
            <consortium name="PulseNet: The National Subtyping Network for Foodborne Disease Surveillance"/>
            <person name="Tarr C.L."/>
            <person name="Trees E."/>
            <person name="Katz L.S."/>
            <person name="Carleton-Romer H.A."/>
            <person name="Stroika S."/>
            <person name="Kucerova Z."/>
            <person name="Roache K.F."/>
            <person name="Sabol A.L."/>
            <person name="Besser J."/>
            <person name="Gerner-Smidt P."/>
        </authorList>
    </citation>
    <scope>NUCLEOTIDE SEQUENCE [LARGE SCALE GENOMIC DNA]</scope>
    <source>
        <strain evidence="2 3">PNUSAE002719</strain>
    </source>
</reference>
<gene>
    <name evidence="1" type="ORF">A2J79_000776</name>
    <name evidence="2" type="ORF">A5U30_002627</name>
</gene>
<protein>
    <submittedName>
        <fullName evidence="2">Uncharacterized protein</fullName>
    </submittedName>
</protein>
<organism evidence="2 3">
    <name type="scientific">Escherichia coli</name>
    <dbReference type="NCBI Taxonomy" id="562"/>
    <lineage>
        <taxon>Bacteria</taxon>
        <taxon>Pseudomonadati</taxon>
        <taxon>Pseudomonadota</taxon>
        <taxon>Gammaproteobacteria</taxon>
        <taxon>Enterobacterales</taxon>
        <taxon>Enterobacteriaceae</taxon>
        <taxon>Escherichia</taxon>
    </lineage>
</organism>
<dbReference type="AlphaFoldDB" id="A0A7B5F9R6"/>
<sequence>MLIIQKTTVSPDSLPDAKLGQSYYAKIEISGGVGPVPFFPLKDFRPENSGLTIDVCEPDQNSCLIVQGIPVVKGAIVIEIGGFSIGGGGRGRFGKIYTINVSE</sequence>
<dbReference type="RefSeq" id="WP_001765048.1">
    <property type="nucleotide sequence ID" value="NZ_BFHM01000023.1"/>
</dbReference>
<reference evidence="1" key="2">
    <citation type="submission" date="2020-02" db="EMBL/GenBank/DDBJ databases">
        <authorList>
            <person name="Ashton P.M."/>
            <person name="Dallman T."/>
            <person name="Nair S."/>
            <person name="De Pinna E."/>
            <person name="Peters T."/>
            <person name="Grant K."/>
        </authorList>
    </citation>
    <scope>NUCLEOTIDE SEQUENCE</scope>
    <source>
        <strain evidence="1">93335</strain>
    </source>
</reference>
<comment type="caution">
    <text evidence="2">The sequence shown here is derived from an EMBL/GenBank/DDBJ whole genome shotgun (WGS) entry which is preliminary data.</text>
</comment>
<proteinExistence type="predicted"/>
<evidence type="ECO:0000313" key="3">
    <source>
        <dbReference type="Proteomes" id="UP000555763"/>
    </source>
</evidence>
<dbReference type="Proteomes" id="UP000711811">
    <property type="component" value="Unassembled WGS sequence"/>
</dbReference>
<evidence type="ECO:0000313" key="1">
    <source>
        <dbReference type="EMBL" id="EFJ6480456.1"/>
    </source>
</evidence>
<dbReference type="Proteomes" id="UP000555763">
    <property type="component" value="Unassembled WGS sequence"/>
</dbReference>
<dbReference type="EMBL" id="AATCLQ010000003">
    <property type="protein sequence ID" value="EFJ6480456.1"/>
    <property type="molecule type" value="Genomic_DNA"/>
</dbReference>
<accession>A0A7B5F9R6</accession>
<dbReference type="EMBL" id="AATLZG010000016">
    <property type="protein sequence ID" value="EFM8154999.1"/>
    <property type="molecule type" value="Genomic_DNA"/>
</dbReference>
<name>A0A7B5F9R6_ECOLX</name>
<evidence type="ECO:0000313" key="2">
    <source>
        <dbReference type="EMBL" id="EFM8154999.1"/>
    </source>
</evidence>